<keyword evidence="3" id="KW-1185">Reference proteome</keyword>
<reference evidence="2" key="1">
    <citation type="submission" date="2020-10" db="EMBL/GenBank/DDBJ databases">
        <title>Taxonomic study of unclassified bacteria belonging to the class Ktedonobacteria.</title>
        <authorList>
            <person name="Yabe S."/>
            <person name="Wang C.M."/>
            <person name="Zheng Y."/>
            <person name="Sakai Y."/>
            <person name="Cavaletti L."/>
            <person name="Monciardini P."/>
            <person name="Donadio S."/>
        </authorList>
    </citation>
    <scope>NUCLEOTIDE SEQUENCE</scope>
    <source>
        <strain evidence="2">ID150040</strain>
    </source>
</reference>
<proteinExistence type="predicted"/>
<protein>
    <recommendedName>
        <fullName evidence="1">Insertion element IS150 protein InsJ-like helix-turn-helix domain-containing protein</fullName>
    </recommendedName>
</protein>
<evidence type="ECO:0000313" key="2">
    <source>
        <dbReference type="EMBL" id="GHO89964.1"/>
    </source>
</evidence>
<dbReference type="InterPro" id="IPR010921">
    <property type="entry name" value="Trp_repressor/repl_initiator"/>
</dbReference>
<evidence type="ECO:0000313" key="3">
    <source>
        <dbReference type="Proteomes" id="UP000597444"/>
    </source>
</evidence>
<dbReference type="AlphaFoldDB" id="A0A8J3MWL1"/>
<dbReference type="RefSeq" id="WP_220200980.1">
    <property type="nucleotide sequence ID" value="NZ_BNJK01000001.1"/>
</dbReference>
<comment type="caution">
    <text evidence="2">The sequence shown here is derived from an EMBL/GenBank/DDBJ whole genome shotgun (WGS) entry which is preliminary data.</text>
</comment>
<feature type="domain" description="Insertion element IS150 protein InsJ-like helix-turn-helix" evidence="1">
    <location>
        <begin position="24"/>
        <end position="71"/>
    </location>
</feature>
<evidence type="ECO:0000259" key="1">
    <source>
        <dbReference type="Pfam" id="PF13518"/>
    </source>
</evidence>
<dbReference type="InterPro" id="IPR036388">
    <property type="entry name" value="WH-like_DNA-bd_sf"/>
</dbReference>
<dbReference type="GO" id="GO:0043565">
    <property type="term" value="F:sequence-specific DNA binding"/>
    <property type="evidence" value="ECO:0007669"/>
    <property type="project" value="InterPro"/>
</dbReference>
<dbReference type="SUPFAM" id="SSF48295">
    <property type="entry name" value="TrpR-like"/>
    <property type="match status" value="1"/>
</dbReference>
<dbReference type="Gene3D" id="1.10.10.10">
    <property type="entry name" value="Winged helix-like DNA-binding domain superfamily/Winged helix DNA-binding domain"/>
    <property type="match status" value="1"/>
</dbReference>
<name>A0A8J3MWL1_9CHLR</name>
<sequence length="131" mass="14582">MATSSLPLTSLSEAQRAQAQERFLIIRPALDKEITQAEIARTHQISARTIQRWIKNYRKKGLAGLADTKTRSDKGKSRRLPANAITLIEGLALQTPPTVSSLDSSASQCHRHRARMETTKLCSRTPDHQGH</sequence>
<dbReference type="InterPro" id="IPR055247">
    <property type="entry name" value="InsJ-like_HTH"/>
</dbReference>
<accession>A0A8J3MWL1</accession>
<organism evidence="2 3">
    <name type="scientific">Reticulibacter mediterranei</name>
    <dbReference type="NCBI Taxonomy" id="2778369"/>
    <lineage>
        <taxon>Bacteria</taxon>
        <taxon>Bacillati</taxon>
        <taxon>Chloroflexota</taxon>
        <taxon>Ktedonobacteria</taxon>
        <taxon>Ktedonobacterales</taxon>
        <taxon>Reticulibacteraceae</taxon>
        <taxon>Reticulibacter</taxon>
    </lineage>
</organism>
<gene>
    <name evidence="2" type="ORF">KSF_000120</name>
</gene>
<dbReference type="EMBL" id="BNJK01000001">
    <property type="protein sequence ID" value="GHO89964.1"/>
    <property type="molecule type" value="Genomic_DNA"/>
</dbReference>
<dbReference type="Proteomes" id="UP000597444">
    <property type="component" value="Unassembled WGS sequence"/>
</dbReference>
<dbReference type="Pfam" id="PF13518">
    <property type="entry name" value="HTH_28"/>
    <property type="match status" value="1"/>
</dbReference>